<sequence length="93" mass="10180">MSKHVCKILRLLAAILLGTRPGCFWDSGSEFRTGICNSGRPVVTGSERMDVRSLDCYGGWRLGRGLVCGRAVSGMGSACWKMVGSARWELKRN</sequence>
<feature type="chain" id="PRO_5038427434" description="Secreted protein" evidence="1">
    <location>
        <begin position="22"/>
        <end position="93"/>
    </location>
</feature>
<comment type="caution">
    <text evidence="2">The sequence shown here is derived from an EMBL/GenBank/DDBJ whole genome shotgun (WGS) entry which is preliminary data.</text>
</comment>
<gene>
    <name evidence="2" type="ORF">DPMN_127668</name>
</gene>
<reference evidence="2" key="2">
    <citation type="submission" date="2020-11" db="EMBL/GenBank/DDBJ databases">
        <authorList>
            <person name="McCartney M.A."/>
            <person name="Auch B."/>
            <person name="Kono T."/>
            <person name="Mallez S."/>
            <person name="Becker A."/>
            <person name="Gohl D.M."/>
            <person name="Silverstein K.A.T."/>
            <person name="Koren S."/>
            <person name="Bechman K.B."/>
            <person name="Herman A."/>
            <person name="Abrahante J.E."/>
            <person name="Garbe J."/>
        </authorList>
    </citation>
    <scope>NUCLEOTIDE SEQUENCE</scope>
    <source>
        <strain evidence="2">Duluth1</strain>
        <tissue evidence="2">Whole animal</tissue>
    </source>
</reference>
<keyword evidence="3" id="KW-1185">Reference proteome</keyword>
<proteinExistence type="predicted"/>
<name>A0A9D4GZE0_DREPO</name>
<keyword evidence="1" id="KW-0732">Signal</keyword>
<evidence type="ECO:0000313" key="2">
    <source>
        <dbReference type="EMBL" id="KAH3825788.1"/>
    </source>
</evidence>
<evidence type="ECO:0008006" key="4">
    <source>
        <dbReference type="Google" id="ProtNLM"/>
    </source>
</evidence>
<dbReference type="EMBL" id="JAIWYP010000005">
    <property type="protein sequence ID" value="KAH3825788.1"/>
    <property type="molecule type" value="Genomic_DNA"/>
</dbReference>
<feature type="signal peptide" evidence="1">
    <location>
        <begin position="1"/>
        <end position="21"/>
    </location>
</feature>
<organism evidence="2 3">
    <name type="scientific">Dreissena polymorpha</name>
    <name type="common">Zebra mussel</name>
    <name type="synonym">Mytilus polymorpha</name>
    <dbReference type="NCBI Taxonomy" id="45954"/>
    <lineage>
        <taxon>Eukaryota</taxon>
        <taxon>Metazoa</taxon>
        <taxon>Spiralia</taxon>
        <taxon>Lophotrochozoa</taxon>
        <taxon>Mollusca</taxon>
        <taxon>Bivalvia</taxon>
        <taxon>Autobranchia</taxon>
        <taxon>Heteroconchia</taxon>
        <taxon>Euheterodonta</taxon>
        <taxon>Imparidentia</taxon>
        <taxon>Neoheterodontei</taxon>
        <taxon>Myida</taxon>
        <taxon>Dreissenoidea</taxon>
        <taxon>Dreissenidae</taxon>
        <taxon>Dreissena</taxon>
    </lineage>
</organism>
<dbReference type="Proteomes" id="UP000828390">
    <property type="component" value="Unassembled WGS sequence"/>
</dbReference>
<evidence type="ECO:0000313" key="3">
    <source>
        <dbReference type="Proteomes" id="UP000828390"/>
    </source>
</evidence>
<dbReference type="AlphaFoldDB" id="A0A9D4GZE0"/>
<reference evidence="2" key="1">
    <citation type="journal article" date="2019" name="bioRxiv">
        <title>The Genome of the Zebra Mussel, Dreissena polymorpha: A Resource for Invasive Species Research.</title>
        <authorList>
            <person name="McCartney M.A."/>
            <person name="Auch B."/>
            <person name="Kono T."/>
            <person name="Mallez S."/>
            <person name="Zhang Y."/>
            <person name="Obille A."/>
            <person name="Becker A."/>
            <person name="Abrahante J.E."/>
            <person name="Garbe J."/>
            <person name="Badalamenti J.P."/>
            <person name="Herman A."/>
            <person name="Mangelson H."/>
            <person name="Liachko I."/>
            <person name="Sullivan S."/>
            <person name="Sone E.D."/>
            <person name="Koren S."/>
            <person name="Silverstein K.A.T."/>
            <person name="Beckman K.B."/>
            <person name="Gohl D.M."/>
        </authorList>
    </citation>
    <scope>NUCLEOTIDE SEQUENCE</scope>
    <source>
        <strain evidence="2">Duluth1</strain>
        <tissue evidence="2">Whole animal</tissue>
    </source>
</reference>
<accession>A0A9D4GZE0</accession>
<protein>
    <recommendedName>
        <fullName evidence="4">Secreted protein</fullName>
    </recommendedName>
</protein>
<evidence type="ECO:0000256" key="1">
    <source>
        <dbReference type="SAM" id="SignalP"/>
    </source>
</evidence>